<dbReference type="Gene3D" id="2.60.120.260">
    <property type="entry name" value="Galactose-binding domain-like"/>
    <property type="match status" value="1"/>
</dbReference>
<keyword evidence="2" id="KW-1185">Reference proteome</keyword>
<gene>
    <name evidence="1" type="ORF">M9Y10_038506</name>
</gene>
<sequence length="432" mass="50365">MNETNKIKTTSSCLLKVPFQTYEKDFSFVVNGEEFKTSRLISDLLSPVICQIHSNDPTISTFAINTSQKGDFSCFLNLFNFQDYPIPSNEVPFILEVIEILGNDSIECEDPSRQTEITVDNVLSFIQQHEKFGHFYSKRLSTEIDFLSSHLFEMIESQEEEIGKLSIDTLMRILNNDQIQLNSEDQLLNFVNNLYKSDSKYSILYETVLFENISSESIKEFTAIYDSDDMDRGTWLRLSKRLECEIQNKNSEEKHRYREKPKSGKMFSKGQNEFNGILNYLRAQSKGQIENEVKITSSTASNGYGGQNVIFYEDKDKYFYTSNEANSWLCFDFRERRVIPTDYTVRSCPWDPNNDHPKSWVIECRNENSSWKTVDEQKDCPHLNGKSFVHTFKINGQMSEGFQYIRMRATGPNWENDKDLDLESFEIYGRLI</sequence>
<name>A0ABR2K993_9EUKA</name>
<comment type="caution">
    <text evidence="1">The sequence shown here is derived from an EMBL/GenBank/DDBJ whole genome shotgun (WGS) entry which is preliminary data.</text>
</comment>
<evidence type="ECO:0000313" key="1">
    <source>
        <dbReference type="EMBL" id="KAK8887461.1"/>
    </source>
</evidence>
<organism evidence="1 2">
    <name type="scientific">Tritrichomonas musculus</name>
    <dbReference type="NCBI Taxonomy" id="1915356"/>
    <lineage>
        <taxon>Eukaryota</taxon>
        <taxon>Metamonada</taxon>
        <taxon>Parabasalia</taxon>
        <taxon>Tritrichomonadida</taxon>
        <taxon>Tritrichomonadidae</taxon>
        <taxon>Tritrichomonas</taxon>
    </lineage>
</organism>
<protein>
    <recommendedName>
        <fullName evidence="3">F5/8 type C domain-containing protein</fullName>
    </recommendedName>
</protein>
<dbReference type="EMBL" id="JAPFFF010000006">
    <property type="protein sequence ID" value="KAK8887461.1"/>
    <property type="molecule type" value="Genomic_DNA"/>
</dbReference>
<evidence type="ECO:0000313" key="2">
    <source>
        <dbReference type="Proteomes" id="UP001470230"/>
    </source>
</evidence>
<dbReference type="SUPFAM" id="SSF49785">
    <property type="entry name" value="Galactose-binding domain-like"/>
    <property type="match status" value="1"/>
</dbReference>
<proteinExistence type="predicted"/>
<dbReference type="Proteomes" id="UP001470230">
    <property type="component" value="Unassembled WGS sequence"/>
</dbReference>
<evidence type="ECO:0008006" key="3">
    <source>
        <dbReference type="Google" id="ProtNLM"/>
    </source>
</evidence>
<reference evidence="1 2" key="1">
    <citation type="submission" date="2024-04" db="EMBL/GenBank/DDBJ databases">
        <title>Tritrichomonas musculus Genome.</title>
        <authorList>
            <person name="Alves-Ferreira E."/>
            <person name="Grigg M."/>
            <person name="Lorenzi H."/>
            <person name="Galac M."/>
        </authorList>
    </citation>
    <scope>NUCLEOTIDE SEQUENCE [LARGE SCALE GENOMIC DNA]</scope>
    <source>
        <strain evidence="1 2">EAF2021</strain>
    </source>
</reference>
<accession>A0ABR2K993</accession>
<dbReference type="InterPro" id="IPR008979">
    <property type="entry name" value="Galactose-bd-like_sf"/>
</dbReference>